<dbReference type="InterPro" id="IPR007801">
    <property type="entry name" value="MbnB/TglH/ChrH"/>
</dbReference>
<dbReference type="Proteomes" id="UP000680158">
    <property type="component" value="Unassembled WGS sequence"/>
</dbReference>
<name>A0A941DEY7_9BURK</name>
<evidence type="ECO:0000313" key="2">
    <source>
        <dbReference type="Proteomes" id="UP000680158"/>
    </source>
</evidence>
<proteinExistence type="predicted"/>
<gene>
    <name evidence="1" type="ORF">KDM92_09065</name>
</gene>
<dbReference type="RefSeq" id="WP_212684030.1">
    <property type="nucleotide sequence ID" value="NZ_JAGSPM010000004.1"/>
</dbReference>
<dbReference type="EMBL" id="JAGSPM010000004">
    <property type="protein sequence ID" value="MBR7746731.1"/>
    <property type="molecule type" value="Genomic_DNA"/>
</dbReference>
<dbReference type="Pfam" id="PF05114">
    <property type="entry name" value="MbnB_TglH_ChrH"/>
    <property type="match status" value="1"/>
</dbReference>
<reference evidence="1 2" key="1">
    <citation type="submission" date="2021-04" db="EMBL/GenBank/DDBJ databases">
        <title>novel species isolated from subtropical streams in China.</title>
        <authorList>
            <person name="Lu H."/>
        </authorList>
    </citation>
    <scope>NUCLEOTIDE SEQUENCE [LARGE SCALE GENOMIC DNA]</scope>
    <source>
        <strain evidence="1 2">BYS107W</strain>
    </source>
</reference>
<dbReference type="PANTHER" id="PTHR42194">
    <property type="entry name" value="UPF0276 PROTEIN HI_1600"/>
    <property type="match status" value="1"/>
</dbReference>
<dbReference type="Gene3D" id="3.20.20.150">
    <property type="entry name" value="Divalent-metal-dependent TIM barrel enzymes"/>
    <property type="match status" value="1"/>
</dbReference>
<accession>A0A941DEY7</accession>
<organism evidence="1 2">
    <name type="scientific">Undibacterium baiyunense</name>
    <dbReference type="NCBI Taxonomy" id="2828731"/>
    <lineage>
        <taxon>Bacteria</taxon>
        <taxon>Pseudomonadati</taxon>
        <taxon>Pseudomonadota</taxon>
        <taxon>Betaproteobacteria</taxon>
        <taxon>Burkholderiales</taxon>
        <taxon>Oxalobacteraceae</taxon>
        <taxon>Undibacterium</taxon>
    </lineage>
</organism>
<dbReference type="NCBIfam" id="NF003818">
    <property type="entry name" value="PRK05409.1"/>
    <property type="match status" value="1"/>
</dbReference>
<dbReference type="AlphaFoldDB" id="A0A941DEY7"/>
<dbReference type="PANTHER" id="PTHR42194:SF1">
    <property type="entry name" value="UPF0276 PROTEIN HI_1600"/>
    <property type="match status" value="1"/>
</dbReference>
<protein>
    <submittedName>
        <fullName evidence="1">DUF692 domain-containing protein</fullName>
    </submittedName>
</protein>
<sequence>MQDPFNQSRSIEHRLPNLGYGIGLRPCHTQDLLRYQAGEKIGDHFAPDWLEVITENVMDDHGVNRRVLHQIAESYPLVFHGVSLSVGSSEALNIGYLNKLKQLCAEFSPVWISDHLCWTSFGGINSHDLLPMPLHQHSLSHLIARVNQIQDFLGRRLILENPSSYLHYLDSDMLEWEFLNSLCDATGAGILLDINNIYVSAFNLGFNANDYIQGITPDHVVQIHLAGPQHCGTHIIDTHDSPVPEVVWQLYTQLIRRTGPISCLLEWDANIPEFHILLSELAKARDVFPISKSNTKIEAAVTIARHDKFSMRIAV</sequence>
<evidence type="ECO:0000313" key="1">
    <source>
        <dbReference type="EMBL" id="MBR7746731.1"/>
    </source>
</evidence>
<comment type="caution">
    <text evidence="1">The sequence shown here is derived from an EMBL/GenBank/DDBJ whole genome shotgun (WGS) entry which is preliminary data.</text>
</comment>
<keyword evidence="2" id="KW-1185">Reference proteome</keyword>